<protein>
    <submittedName>
        <fullName evidence="1">Putative phage protein</fullName>
    </submittedName>
</protein>
<dbReference type="Proteomes" id="UP000028401">
    <property type="component" value="Unassembled WGS sequence"/>
</dbReference>
<organism evidence="1 2">
    <name type="scientific">Lactococcus cremoris subsp. cremoris GE214</name>
    <dbReference type="NCBI Taxonomy" id="1415168"/>
    <lineage>
        <taxon>Bacteria</taxon>
        <taxon>Bacillati</taxon>
        <taxon>Bacillota</taxon>
        <taxon>Bacilli</taxon>
        <taxon>Lactobacillales</taxon>
        <taxon>Streptococcaceae</taxon>
        <taxon>Lactococcus</taxon>
        <taxon>Lactococcus cremoris subsp. cremoris</taxon>
    </lineage>
</organism>
<dbReference type="EMBL" id="AZSI01000026">
    <property type="protein sequence ID" value="KEY62666.1"/>
    <property type="molecule type" value="Genomic_DNA"/>
</dbReference>
<evidence type="ECO:0000313" key="2">
    <source>
        <dbReference type="Proteomes" id="UP000028401"/>
    </source>
</evidence>
<dbReference type="RefSeq" id="WP_017864643.1">
    <property type="nucleotide sequence ID" value="NZ_AZSI01000026.1"/>
</dbReference>
<dbReference type="PATRIC" id="fig|1415168.3.peg.1220"/>
<reference evidence="1 2" key="1">
    <citation type="submission" date="2014-06" db="EMBL/GenBank/DDBJ databases">
        <title>Draft genome sequence of the putrescine producing strain Lactococcus lactis subsp cremoris GE214.</title>
        <authorList>
            <person name="Ladero V."/>
            <person name="Linares D.M."/>
            <person name="del Rio B."/>
            <person name="Mayo B."/>
            <person name="Martin M.C."/>
            <person name="Fernandez M."/>
            <person name="Alvarez M.A."/>
        </authorList>
    </citation>
    <scope>NUCLEOTIDE SEQUENCE [LARGE SCALE GENOMIC DNA]</scope>
    <source>
        <strain evidence="1 2">GE214</strain>
    </source>
</reference>
<accession>A0A084ABI7</accession>
<proteinExistence type="predicted"/>
<sequence length="99" mass="11918">MTKELTKAQWHDVRMTLRIIIRNKKNAKQSQLINEALDNIKDEDDRKIFKHYYIDRWGIIKITMNMYYSKTAVIARNNKATQQFAEKYDGGHLLKMFHE</sequence>
<gene>
    <name evidence="1" type="ORF">U725_01139</name>
</gene>
<dbReference type="AlphaFoldDB" id="A0A084ABI7"/>
<comment type="caution">
    <text evidence="1">The sequence shown here is derived from an EMBL/GenBank/DDBJ whole genome shotgun (WGS) entry which is preliminary data.</text>
</comment>
<name>A0A084ABI7_LACLC</name>
<evidence type="ECO:0000313" key="1">
    <source>
        <dbReference type="EMBL" id="KEY62666.1"/>
    </source>
</evidence>